<keyword evidence="2" id="KW-0808">Transferase</keyword>
<dbReference type="Proteomes" id="UP000193922">
    <property type="component" value="Unassembled WGS sequence"/>
</dbReference>
<feature type="region of interest" description="Disordered" evidence="6">
    <location>
        <begin position="280"/>
        <end position="319"/>
    </location>
</feature>
<dbReference type="PANTHER" id="PTHR24058">
    <property type="entry name" value="DUAL SPECIFICITY PROTEIN KINASE"/>
    <property type="match status" value="1"/>
</dbReference>
<dbReference type="InterPro" id="IPR000719">
    <property type="entry name" value="Prot_kinase_dom"/>
</dbReference>
<feature type="compositionally biased region" description="Polar residues" evidence="6">
    <location>
        <begin position="172"/>
        <end position="188"/>
    </location>
</feature>
<keyword evidence="5" id="KW-0067">ATP-binding</keyword>
<keyword evidence="3" id="KW-0547">Nucleotide-binding</keyword>
<feature type="compositionally biased region" description="Basic and acidic residues" evidence="6">
    <location>
        <begin position="142"/>
        <end position="153"/>
    </location>
</feature>
<dbReference type="Gene3D" id="1.10.510.10">
    <property type="entry name" value="Transferase(Phosphotransferase) domain 1"/>
    <property type="match status" value="2"/>
</dbReference>
<reference evidence="8 9" key="1">
    <citation type="submission" date="2016-07" db="EMBL/GenBank/DDBJ databases">
        <title>Pervasive Adenine N6-methylation of Active Genes in Fungi.</title>
        <authorList>
            <consortium name="DOE Joint Genome Institute"/>
            <person name="Mondo S.J."/>
            <person name="Dannebaum R.O."/>
            <person name="Kuo R.C."/>
            <person name="Labutti K."/>
            <person name="Haridas S."/>
            <person name="Kuo A."/>
            <person name="Salamov A."/>
            <person name="Ahrendt S.R."/>
            <person name="Lipzen A."/>
            <person name="Sullivan W."/>
            <person name="Andreopoulos W.B."/>
            <person name="Clum A."/>
            <person name="Lindquist E."/>
            <person name="Daum C."/>
            <person name="Ramamoorthy G.K."/>
            <person name="Gryganskyi A."/>
            <person name="Culley D."/>
            <person name="Magnuson J.K."/>
            <person name="James T.Y."/>
            <person name="O'Malley M.A."/>
            <person name="Stajich J.E."/>
            <person name="Spatafora J.W."/>
            <person name="Visel A."/>
            <person name="Grigoriev I.V."/>
        </authorList>
    </citation>
    <scope>NUCLEOTIDE SEQUENCE [LARGE SCALE GENOMIC DNA]</scope>
    <source>
        <strain evidence="8 9">ATCC 12442</strain>
    </source>
</reference>
<evidence type="ECO:0000256" key="6">
    <source>
        <dbReference type="SAM" id="MobiDB-lite"/>
    </source>
</evidence>
<evidence type="ECO:0000313" key="9">
    <source>
        <dbReference type="Proteomes" id="UP000193922"/>
    </source>
</evidence>
<dbReference type="STRING" id="61395.A0A1Y1W8V1"/>
<dbReference type="GO" id="GO:0005524">
    <property type="term" value="F:ATP binding"/>
    <property type="evidence" value="ECO:0007669"/>
    <property type="project" value="UniProtKB-KW"/>
</dbReference>
<sequence length="591" mass="64939">MAPMASLASLRVYDLTAMATLGLTRLYDSIGARLEGGVAAGMAGSSASPVTASTHTQSSRSIDTEDPRVPGCEHAFSAGKDAAGGGDTISQRAARSTRKRVRSKNGPPMPTGDAARLTSPNSARAKKVRISSSHAETQLRSAFERVRVDDRSDNAGVSNGDACGNKTRSHSSHAGTMQPANDSSENTQPKEYGEVWFNRYVIVGKLGEGAFSEVFLAADLFIDRMGKKRDCTRLVTIKRMNSRDGLIGLSDYHVISLLNRMDPKSRVPIVRAFDIFRSPSQMPESSYSESQHRGEGDSAFSASRMESLDESGTESSSTITIREAPDAQVCIVMEPLLGKTLNEAFPARVKEIYATNDEVVAKQVHMGMIQAVGRQLLMALAHMHSNSLIHADIKSTNVICIDNSSLRVKLIDFGNAVSDDDVAEYYKTFEIQTVWFRAPEVVYQQPFGRAIDMWSIACILCELWLGRSLFTDMDNRGLIRSMWKLRGPPPARIYSASPVYRNLAKSWGARPGVGLATAAAPGRLYDLSARGIKSSLDWDPHLRCRWLKYSLRVDDDDFVSLVDALLEYDPEERLTASEALRHPFFQGVYAY</sequence>
<dbReference type="InterPro" id="IPR050494">
    <property type="entry name" value="Ser_Thr_dual-spec_kinase"/>
</dbReference>
<dbReference type="GeneID" id="63800165"/>
<dbReference type="EMBL" id="MCFD01000006">
    <property type="protein sequence ID" value="ORX69943.1"/>
    <property type="molecule type" value="Genomic_DNA"/>
</dbReference>
<feature type="region of interest" description="Disordered" evidence="6">
    <location>
        <begin position="44"/>
        <end position="188"/>
    </location>
</feature>
<keyword evidence="9" id="KW-1185">Reference proteome</keyword>
<keyword evidence="1" id="KW-0723">Serine/threonine-protein kinase</keyword>
<proteinExistence type="predicted"/>
<dbReference type="PANTHER" id="PTHR24058:SF130">
    <property type="entry name" value="SERINE_THREONINE PROTEIN KINASES-RELATED"/>
    <property type="match status" value="1"/>
</dbReference>
<evidence type="ECO:0000256" key="1">
    <source>
        <dbReference type="ARBA" id="ARBA00022527"/>
    </source>
</evidence>
<evidence type="ECO:0000256" key="2">
    <source>
        <dbReference type="ARBA" id="ARBA00022679"/>
    </source>
</evidence>
<dbReference type="SMART" id="SM00220">
    <property type="entry name" value="S_TKc"/>
    <property type="match status" value="1"/>
</dbReference>
<dbReference type="PROSITE" id="PS00108">
    <property type="entry name" value="PROTEIN_KINASE_ST"/>
    <property type="match status" value="1"/>
</dbReference>
<dbReference type="SUPFAM" id="SSF56112">
    <property type="entry name" value="Protein kinase-like (PK-like)"/>
    <property type="match status" value="1"/>
</dbReference>
<keyword evidence="4 8" id="KW-0418">Kinase</keyword>
<evidence type="ECO:0000256" key="4">
    <source>
        <dbReference type="ARBA" id="ARBA00022777"/>
    </source>
</evidence>
<dbReference type="OrthoDB" id="9332038at2759"/>
<name>A0A1Y1W8V1_9FUNG</name>
<dbReference type="GO" id="GO:0004674">
    <property type="term" value="F:protein serine/threonine kinase activity"/>
    <property type="evidence" value="ECO:0007669"/>
    <property type="project" value="UniProtKB-KW"/>
</dbReference>
<evidence type="ECO:0000256" key="3">
    <source>
        <dbReference type="ARBA" id="ARBA00022741"/>
    </source>
</evidence>
<dbReference type="RefSeq" id="XP_040743581.1">
    <property type="nucleotide sequence ID" value="XM_040883517.1"/>
</dbReference>
<comment type="caution">
    <text evidence="8">The sequence shown here is derived from an EMBL/GenBank/DDBJ whole genome shotgun (WGS) entry which is preliminary data.</text>
</comment>
<evidence type="ECO:0000313" key="8">
    <source>
        <dbReference type="EMBL" id="ORX69943.1"/>
    </source>
</evidence>
<feature type="compositionally biased region" description="Polar residues" evidence="6">
    <location>
        <begin position="280"/>
        <end position="289"/>
    </location>
</feature>
<evidence type="ECO:0000259" key="7">
    <source>
        <dbReference type="PROSITE" id="PS50011"/>
    </source>
</evidence>
<dbReference type="InterPro" id="IPR008271">
    <property type="entry name" value="Ser/Thr_kinase_AS"/>
</dbReference>
<feature type="compositionally biased region" description="Polar residues" evidence="6">
    <location>
        <begin position="130"/>
        <end position="140"/>
    </location>
</feature>
<protein>
    <submittedName>
        <fullName evidence="8">Kinase-like protein</fullName>
    </submittedName>
</protein>
<dbReference type="Pfam" id="PF00069">
    <property type="entry name" value="Pkinase"/>
    <property type="match status" value="1"/>
</dbReference>
<dbReference type="PROSITE" id="PS50011">
    <property type="entry name" value="PROTEIN_KINASE_DOM"/>
    <property type="match status" value="1"/>
</dbReference>
<dbReference type="InterPro" id="IPR011009">
    <property type="entry name" value="Kinase-like_dom_sf"/>
</dbReference>
<evidence type="ECO:0000256" key="5">
    <source>
        <dbReference type="ARBA" id="ARBA00022840"/>
    </source>
</evidence>
<accession>A0A1Y1W8V1</accession>
<dbReference type="AlphaFoldDB" id="A0A1Y1W8V1"/>
<feature type="compositionally biased region" description="Polar residues" evidence="6">
    <location>
        <begin position="49"/>
        <end position="61"/>
    </location>
</feature>
<gene>
    <name evidence="8" type="ORF">DL89DRAFT_149194</name>
</gene>
<feature type="domain" description="Protein kinase" evidence="7">
    <location>
        <begin position="200"/>
        <end position="585"/>
    </location>
</feature>
<organism evidence="8 9">
    <name type="scientific">Linderina pennispora</name>
    <dbReference type="NCBI Taxonomy" id="61395"/>
    <lineage>
        <taxon>Eukaryota</taxon>
        <taxon>Fungi</taxon>
        <taxon>Fungi incertae sedis</taxon>
        <taxon>Zoopagomycota</taxon>
        <taxon>Kickxellomycotina</taxon>
        <taxon>Kickxellomycetes</taxon>
        <taxon>Kickxellales</taxon>
        <taxon>Kickxellaceae</taxon>
        <taxon>Linderina</taxon>
    </lineage>
</organism>